<evidence type="ECO:0000256" key="1">
    <source>
        <dbReference type="SAM" id="MobiDB-lite"/>
    </source>
</evidence>
<evidence type="ECO:0000313" key="3">
    <source>
        <dbReference type="Proteomes" id="UP000886602"/>
    </source>
</evidence>
<comment type="caution">
    <text evidence="2">The sequence shown here is derived from an EMBL/GenBank/DDBJ whole genome shotgun (WGS) entry which is preliminary data.</text>
</comment>
<sequence length="50" mass="5883">MAQHFYTRSMFPVFSIAGYQMIMTGRPRKKRKNEAPGRYSMKNDLPAMQI</sequence>
<dbReference type="AlphaFoldDB" id="A0A9D7I5W4"/>
<accession>A0A9D7I5W4</accession>
<organism evidence="2 3">
    <name type="scientific">Candidatus Propionivibrio dominans</name>
    <dbReference type="NCBI Taxonomy" id="2954373"/>
    <lineage>
        <taxon>Bacteria</taxon>
        <taxon>Pseudomonadati</taxon>
        <taxon>Pseudomonadota</taxon>
        <taxon>Betaproteobacteria</taxon>
        <taxon>Rhodocyclales</taxon>
        <taxon>Rhodocyclaceae</taxon>
        <taxon>Propionivibrio</taxon>
    </lineage>
</organism>
<dbReference type="Proteomes" id="UP000886602">
    <property type="component" value="Unassembled WGS sequence"/>
</dbReference>
<proteinExistence type="predicted"/>
<dbReference type="EMBL" id="JADJNC010000001">
    <property type="protein sequence ID" value="MBK7421621.1"/>
    <property type="molecule type" value="Genomic_DNA"/>
</dbReference>
<reference evidence="2" key="1">
    <citation type="submission" date="2020-10" db="EMBL/GenBank/DDBJ databases">
        <title>Connecting structure to function with the recovery of over 1000 high-quality activated sludge metagenome-assembled genomes encoding full-length rRNA genes using long-read sequencing.</title>
        <authorList>
            <person name="Singleton C.M."/>
            <person name="Petriglieri F."/>
            <person name="Kristensen J.M."/>
            <person name="Kirkegaard R.H."/>
            <person name="Michaelsen T.Y."/>
            <person name="Andersen M.H."/>
            <person name="Karst S.M."/>
            <person name="Dueholm M.S."/>
            <person name="Nielsen P.H."/>
            <person name="Albertsen M."/>
        </authorList>
    </citation>
    <scope>NUCLEOTIDE SEQUENCE</scope>
    <source>
        <strain evidence="2">EsbW_18-Q3-R4-48_MAXAC.044</strain>
    </source>
</reference>
<protein>
    <submittedName>
        <fullName evidence="2">Uncharacterized protein</fullName>
    </submittedName>
</protein>
<name>A0A9D7I5W4_9RHOO</name>
<gene>
    <name evidence="2" type="ORF">IPJ48_00170</name>
</gene>
<evidence type="ECO:0000313" key="2">
    <source>
        <dbReference type="EMBL" id="MBK7421621.1"/>
    </source>
</evidence>
<feature type="region of interest" description="Disordered" evidence="1">
    <location>
        <begin position="26"/>
        <end position="50"/>
    </location>
</feature>